<reference evidence="2" key="1">
    <citation type="submission" date="2020-12" db="EMBL/GenBank/DDBJ databases">
        <authorList>
            <consortium name="Molecular Ecology Group"/>
        </authorList>
    </citation>
    <scope>NUCLEOTIDE SEQUENCE</scope>
    <source>
        <strain evidence="2">TBG_1078</strain>
    </source>
</reference>
<dbReference type="AlphaFoldDB" id="A0A811ZQ99"/>
<dbReference type="EMBL" id="CAJHUB010000771">
    <property type="protein sequence ID" value="CAD7690700.1"/>
    <property type="molecule type" value="Genomic_DNA"/>
</dbReference>
<comment type="caution">
    <text evidence="2">The sequence shown here is derived from an EMBL/GenBank/DDBJ whole genome shotgun (WGS) entry which is preliminary data.</text>
</comment>
<evidence type="ECO:0000259" key="1">
    <source>
        <dbReference type="PROSITE" id="PS50058"/>
    </source>
</evidence>
<evidence type="ECO:0000313" key="3">
    <source>
        <dbReference type="Proteomes" id="UP000645828"/>
    </source>
</evidence>
<sequence length="57" mass="6248">MSPGAHMRSVHGLVEQLKLEASIEKIKVFENACKVALLVGVPAGSNPFWKPKSRTLF</sequence>
<dbReference type="GO" id="GO:0007186">
    <property type="term" value="P:G protein-coupled receptor signaling pathway"/>
    <property type="evidence" value="ECO:0007669"/>
    <property type="project" value="InterPro"/>
</dbReference>
<name>A0A811ZQ99_NYCPR</name>
<dbReference type="InterPro" id="IPR015898">
    <property type="entry name" value="G-protein_gamma-like_dom"/>
</dbReference>
<organism evidence="2 3">
    <name type="scientific">Nyctereutes procyonoides</name>
    <name type="common">Raccoon dog</name>
    <name type="synonym">Canis procyonoides</name>
    <dbReference type="NCBI Taxonomy" id="34880"/>
    <lineage>
        <taxon>Eukaryota</taxon>
        <taxon>Metazoa</taxon>
        <taxon>Chordata</taxon>
        <taxon>Craniata</taxon>
        <taxon>Vertebrata</taxon>
        <taxon>Euteleostomi</taxon>
        <taxon>Mammalia</taxon>
        <taxon>Eutheria</taxon>
        <taxon>Laurasiatheria</taxon>
        <taxon>Carnivora</taxon>
        <taxon>Caniformia</taxon>
        <taxon>Canidae</taxon>
        <taxon>Nyctereutes</taxon>
    </lineage>
</organism>
<dbReference type="InterPro" id="IPR036284">
    <property type="entry name" value="GGL_sf"/>
</dbReference>
<feature type="domain" description="G protein gamma" evidence="1">
    <location>
        <begin position="10"/>
        <end position="57"/>
    </location>
</feature>
<protein>
    <submittedName>
        <fullName evidence="2">(raccoon dog) hypothetical protein</fullName>
    </submittedName>
</protein>
<dbReference type="Proteomes" id="UP000645828">
    <property type="component" value="Unassembled WGS sequence"/>
</dbReference>
<accession>A0A811ZQ99</accession>
<proteinExistence type="predicted"/>
<gene>
    <name evidence="2" type="ORF">NYPRO_LOCUS23494</name>
</gene>
<evidence type="ECO:0000313" key="2">
    <source>
        <dbReference type="EMBL" id="CAD7690700.1"/>
    </source>
</evidence>
<dbReference type="Gene3D" id="4.10.260.10">
    <property type="entry name" value="Transducin (heterotrimeric G protein), gamma chain"/>
    <property type="match status" value="1"/>
</dbReference>
<dbReference type="PROSITE" id="PS50058">
    <property type="entry name" value="G_PROTEIN_GAMMA"/>
    <property type="match status" value="1"/>
</dbReference>
<keyword evidence="3" id="KW-1185">Reference proteome</keyword>